<dbReference type="EMBL" id="LVYI01000010">
    <property type="protein sequence ID" value="OAP55608.1"/>
    <property type="molecule type" value="Genomic_DNA"/>
</dbReference>
<proteinExistence type="predicted"/>
<reference evidence="1 2" key="1">
    <citation type="submission" date="2016-04" db="EMBL/GenBank/DDBJ databases">
        <title>Draft genome of Fonsecaea erecta CBS 125763.</title>
        <authorList>
            <person name="Weiss V.A."/>
            <person name="Vicente V.A."/>
            <person name="Raittz R.T."/>
            <person name="Moreno L.F."/>
            <person name="De Souza E.M."/>
            <person name="Pedrosa F.O."/>
            <person name="Steffens M.B."/>
            <person name="Faoro H."/>
            <person name="Tadra-Sfeir M.Z."/>
            <person name="Najafzadeh M.J."/>
            <person name="Felipe M.S."/>
            <person name="Teixeira M."/>
            <person name="Sun J."/>
            <person name="Xi L."/>
            <person name="Gomes R."/>
            <person name="De Azevedo C.M."/>
            <person name="Salgado C.G."/>
            <person name="Da Silva M.B."/>
            <person name="Nascimento M.F."/>
            <person name="Queiroz-Telles F."/>
            <person name="Attili D.S."/>
            <person name="Gorbushina A."/>
        </authorList>
    </citation>
    <scope>NUCLEOTIDE SEQUENCE [LARGE SCALE GENOMIC DNA]</scope>
    <source>
        <strain evidence="1 2">CBS 125763</strain>
    </source>
</reference>
<gene>
    <name evidence="1" type="ORF">AYL99_09759</name>
</gene>
<organism evidence="1 2">
    <name type="scientific">Fonsecaea erecta</name>
    <dbReference type="NCBI Taxonomy" id="1367422"/>
    <lineage>
        <taxon>Eukaryota</taxon>
        <taxon>Fungi</taxon>
        <taxon>Dikarya</taxon>
        <taxon>Ascomycota</taxon>
        <taxon>Pezizomycotina</taxon>
        <taxon>Eurotiomycetes</taxon>
        <taxon>Chaetothyriomycetidae</taxon>
        <taxon>Chaetothyriales</taxon>
        <taxon>Herpotrichiellaceae</taxon>
        <taxon>Fonsecaea</taxon>
    </lineage>
</organism>
<dbReference type="AlphaFoldDB" id="A0A178Z750"/>
<comment type="caution">
    <text evidence="1">The sequence shown here is derived from an EMBL/GenBank/DDBJ whole genome shotgun (WGS) entry which is preliminary data.</text>
</comment>
<evidence type="ECO:0000313" key="2">
    <source>
        <dbReference type="Proteomes" id="UP000078343"/>
    </source>
</evidence>
<dbReference type="GeneID" id="30013927"/>
<keyword evidence="2" id="KW-1185">Reference proteome</keyword>
<dbReference type="RefSeq" id="XP_018688975.1">
    <property type="nucleotide sequence ID" value="XM_018841266.1"/>
</dbReference>
<accession>A0A178Z750</accession>
<dbReference type="Proteomes" id="UP000078343">
    <property type="component" value="Unassembled WGS sequence"/>
</dbReference>
<protein>
    <submittedName>
        <fullName evidence="1">Uncharacterized protein</fullName>
    </submittedName>
</protein>
<name>A0A178Z750_9EURO</name>
<evidence type="ECO:0000313" key="1">
    <source>
        <dbReference type="EMBL" id="OAP55608.1"/>
    </source>
</evidence>
<sequence>MVAELIHNTPHSTHSRTRSDPFSSYILLSHILFHRLDYNLIILRRDLLSLCRIHISQTISCWSKLHSLQITGFTNSRVARL</sequence>